<keyword evidence="1" id="KW-1133">Transmembrane helix</keyword>
<keyword evidence="1" id="KW-0472">Membrane</keyword>
<feature type="transmembrane region" description="Helical" evidence="1">
    <location>
        <begin position="94"/>
        <end position="116"/>
    </location>
</feature>
<accession>A0AAD1YAE3</accession>
<comment type="caution">
    <text evidence="2">The sequence shown here is derived from an EMBL/GenBank/DDBJ whole genome shotgun (WGS) entry which is preliminary data.</text>
</comment>
<proteinExistence type="predicted"/>
<keyword evidence="3" id="KW-1185">Reference proteome</keyword>
<dbReference type="EMBL" id="CAMPGE010029750">
    <property type="protein sequence ID" value="CAI2387235.1"/>
    <property type="molecule type" value="Genomic_DNA"/>
</dbReference>
<evidence type="ECO:0000313" key="3">
    <source>
        <dbReference type="Proteomes" id="UP001295684"/>
    </source>
</evidence>
<reference evidence="2" key="1">
    <citation type="submission" date="2023-07" db="EMBL/GenBank/DDBJ databases">
        <authorList>
            <consortium name="AG Swart"/>
            <person name="Singh M."/>
            <person name="Singh A."/>
            <person name="Seah K."/>
            <person name="Emmerich C."/>
        </authorList>
    </citation>
    <scope>NUCLEOTIDE SEQUENCE</scope>
    <source>
        <strain evidence="2">DP1</strain>
    </source>
</reference>
<dbReference type="Proteomes" id="UP001295684">
    <property type="component" value="Unassembled WGS sequence"/>
</dbReference>
<gene>
    <name evidence="2" type="ORF">ECRASSUSDP1_LOCUS28864</name>
</gene>
<feature type="transmembrane region" description="Helical" evidence="1">
    <location>
        <begin position="58"/>
        <end position="82"/>
    </location>
</feature>
<name>A0AAD1YAE3_EUPCR</name>
<protein>
    <submittedName>
        <fullName evidence="2">Uncharacterized protein</fullName>
    </submittedName>
</protein>
<organism evidence="2 3">
    <name type="scientific">Euplotes crassus</name>
    <dbReference type="NCBI Taxonomy" id="5936"/>
    <lineage>
        <taxon>Eukaryota</taxon>
        <taxon>Sar</taxon>
        <taxon>Alveolata</taxon>
        <taxon>Ciliophora</taxon>
        <taxon>Intramacronucleata</taxon>
        <taxon>Spirotrichea</taxon>
        <taxon>Hypotrichia</taxon>
        <taxon>Euplotida</taxon>
        <taxon>Euplotidae</taxon>
        <taxon>Moneuplotes</taxon>
    </lineage>
</organism>
<evidence type="ECO:0000256" key="1">
    <source>
        <dbReference type="SAM" id="Phobius"/>
    </source>
</evidence>
<evidence type="ECO:0000313" key="2">
    <source>
        <dbReference type="EMBL" id="CAI2387235.1"/>
    </source>
</evidence>
<dbReference type="AlphaFoldDB" id="A0AAD1YAE3"/>
<sequence>MPSPLCFDSIPIFKNLGFETEIRSDSSPKEWIEACLLLNSGDCFSSAYPKNFGSSSSAFLLFFCVVGFLFSSCCFFSSFRLFLGDTWRSSLSELTAIFGSSGTMLIRWVSSAYFFFSFDISWGSIKLYFSSSCKIQGE</sequence>
<keyword evidence="1" id="KW-0812">Transmembrane</keyword>